<reference evidence="1" key="3">
    <citation type="submission" date="2025-08" db="UniProtKB">
        <authorList>
            <consortium name="Ensembl"/>
        </authorList>
    </citation>
    <scope>IDENTIFICATION</scope>
</reference>
<organism evidence="1 2">
    <name type="scientific">Ciona intestinalis</name>
    <name type="common">Transparent sea squirt</name>
    <name type="synonym">Ascidia intestinalis</name>
    <dbReference type="NCBI Taxonomy" id="7719"/>
    <lineage>
        <taxon>Eukaryota</taxon>
        <taxon>Metazoa</taxon>
        <taxon>Chordata</taxon>
        <taxon>Tunicata</taxon>
        <taxon>Ascidiacea</taxon>
        <taxon>Phlebobranchia</taxon>
        <taxon>Cionidae</taxon>
        <taxon>Ciona</taxon>
    </lineage>
</organism>
<name>H2XU20_CIOIN</name>
<dbReference type="InParanoid" id="H2XU20"/>
<reference evidence="1" key="2">
    <citation type="journal article" date="2008" name="Genome Biol.">
        <title>Improved genome assembly and evidence-based global gene model set for the chordate Ciona intestinalis: new insight into intron and operon populations.</title>
        <authorList>
            <person name="Satou Y."/>
            <person name="Mineta K."/>
            <person name="Ogasawara M."/>
            <person name="Sasakura Y."/>
            <person name="Shoguchi E."/>
            <person name="Ueno K."/>
            <person name="Yamada L."/>
            <person name="Matsumoto J."/>
            <person name="Wasserscheid J."/>
            <person name="Dewar K."/>
            <person name="Wiley G.B."/>
            <person name="Macmil S.L."/>
            <person name="Roe B.A."/>
            <person name="Zeller R.W."/>
            <person name="Hastings K.E."/>
            <person name="Lemaire P."/>
            <person name="Lindquist E."/>
            <person name="Endo T."/>
            <person name="Hotta K."/>
            <person name="Inaba K."/>
        </authorList>
    </citation>
    <scope>NUCLEOTIDE SEQUENCE [LARGE SCALE GENOMIC DNA]</scope>
    <source>
        <strain evidence="1">wild type</strain>
    </source>
</reference>
<protein>
    <submittedName>
        <fullName evidence="1">Uncharacterized protein</fullName>
    </submittedName>
</protein>
<sequence length="81" mass="9031">LNTLCKPSKVILKTSTYVRARSEQGLLVDLCSSFSESLPDHGIVHALTHTGPDGRRKTDEECPLLMSSVWMLAEMSPRMEE</sequence>
<dbReference type="Proteomes" id="UP000008144">
    <property type="component" value="Chromosome 7"/>
</dbReference>
<dbReference type="HOGENOM" id="CLU_2579903_0_0_1"/>
<keyword evidence="2" id="KW-1185">Reference proteome</keyword>
<evidence type="ECO:0000313" key="1">
    <source>
        <dbReference type="Ensembl" id="ENSCINP00000033154.1"/>
    </source>
</evidence>
<dbReference type="EMBL" id="EAAA01002369">
    <property type="status" value="NOT_ANNOTATED_CDS"/>
    <property type="molecule type" value="Genomic_DNA"/>
</dbReference>
<dbReference type="Ensembl" id="ENSCINT00000036621.1">
    <property type="protein sequence ID" value="ENSCINP00000033154.1"/>
    <property type="gene ID" value="ENSCING00000018322.1"/>
</dbReference>
<reference evidence="1" key="4">
    <citation type="submission" date="2025-09" db="UniProtKB">
        <authorList>
            <consortium name="Ensembl"/>
        </authorList>
    </citation>
    <scope>IDENTIFICATION</scope>
</reference>
<proteinExistence type="predicted"/>
<reference evidence="2" key="1">
    <citation type="journal article" date="2002" name="Science">
        <title>The draft genome of Ciona intestinalis: insights into chordate and vertebrate origins.</title>
        <authorList>
            <person name="Dehal P."/>
            <person name="Satou Y."/>
            <person name="Campbell R.K."/>
            <person name="Chapman J."/>
            <person name="Degnan B."/>
            <person name="De Tomaso A."/>
            <person name="Davidson B."/>
            <person name="Di Gregorio A."/>
            <person name="Gelpke M."/>
            <person name="Goodstein D.M."/>
            <person name="Harafuji N."/>
            <person name="Hastings K.E."/>
            <person name="Ho I."/>
            <person name="Hotta K."/>
            <person name="Huang W."/>
            <person name="Kawashima T."/>
            <person name="Lemaire P."/>
            <person name="Martinez D."/>
            <person name="Meinertzhagen I.A."/>
            <person name="Necula S."/>
            <person name="Nonaka M."/>
            <person name="Putnam N."/>
            <person name="Rash S."/>
            <person name="Saiga H."/>
            <person name="Satake M."/>
            <person name="Terry A."/>
            <person name="Yamada L."/>
            <person name="Wang H.G."/>
            <person name="Awazu S."/>
            <person name="Azumi K."/>
            <person name="Boore J."/>
            <person name="Branno M."/>
            <person name="Chin-Bow S."/>
            <person name="DeSantis R."/>
            <person name="Doyle S."/>
            <person name="Francino P."/>
            <person name="Keys D.N."/>
            <person name="Haga S."/>
            <person name="Hayashi H."/>
            <person name="Hino K."/>
            <person name="Imai K.S."/>
            <person name="Inaba K."/>
            <person name="Kano S."/>
            <person name="Kobayashi K."/>
            <person name="Kobayashi M."/>
            <person name="Lee B.I."/>
            <person name="Makabe K.W."/>
            <person name="Manohar C."/>
            <person name="Matassi G."/>
            <person name="Medina M."/>
            <person name="Mochizuki Y."/>
            <person name="Mount S."/>
            <person name="Morishita T."/>
            <person name="Miura S."/>
            <person name="Nakayama A."/>
            <person name="Nishizaka S."/>
            <person name="Nomoto H."/>
            <person name="Ohta F."/>
            <person name="Oishi K."/>
            <person name="Rigoutsos I."/>
            <person name="Sano M."/>
            <person name="Sasaki A."/>
            <person name="Sasakura Y."/>
            <person name="Shoguchi E."/>
            <person name="Shin-i T."/>
            <person name="Spagnuolo A."/>
            <person name="Stainier D."/>
            <person name="Suzuki M.M."/>
            <person name="Tassy O."/>
            <person name="Takatori N."/>
            <person name="Tokuoka M."/>
            <person name="Yagi K."/>
            <person name="Yoshizaki F."/>
            <person name="Wada S."/>
            <person name="Zhang C."/>
            <person name="Hyatt P.D."/>
            <person name="Larimer F."/>
            <person name="Detter C."/>
            <person name="Doggett N."/>
            <person name="Glavina T."/>
            <person name="Hawkins T."/>
            <person name="Richardson P."/>
            <person name="Lucas S."/>
            <person name="Kohara Y."/>
            <person name="Levine M."/>
            <person name="Satoh N."/>
            <person name="Rokhsar D.S."/>
        </authorList>
    </citation>
    <scope>NUCLEOTIDE SEQUENCE [LARGE SCALE GENOMIC DNA]</scope>
</reference>
<accession>H2XU20</accession>
<dbReference type="AlphaFoldDB" id="H2XU20"/>
<evidence type="ECO:0000313" key="2">
    <source>
        <dbReference type="Proteomes" id="UP000008144"/>
    </source>
</evidence>